<dbReference type="InterPro" id="IPR011990">
    <property type="entry name" value="TPR-like_helical_dom_sf"/>
</dbReference>
<keyword evidence="2" id="KW-0732">Signal</keyword>
<evidence type="ECO:0000256" key="1">
    <source>
        <dbReference type="PROSITE-ProRule" id="PRU00339"/>
    </source>
</evidence>
<proteinExistence type="predicted"/>
<dbReference type="SUPFAM" id="SSF144059">
    <property type="entry name" value="ImpE-like"/>
    <property type="match status" value="1"/>
</dbReference>
<dbReference type="Pfam" id="PF14559">
    <property type="entry name" value="TPR_19"/>
    <property type="match status" value="1"/>
</dbReference>
<dbReference type="EMBL" id="CP032317">
    <property type="protein sequence ID" value="AYA36499.1"/>
    <property type="molecule type" value="Genomic_DNA"/>
</dbReference>
<organism evidence="3 4">
    <name type="scientific">Hymenobacter oligotrophus</name>
    <dbReference type="NCBI Taxonomy" id="2319843"/>
    <lineage>
        <taxon>Bacteria</taxon>
        <taxon>Pseudomonadati</taxon>
        <taxon>Bacteroidota</taxon>
        <taxon>Cytophagia</taxon>
        <taxon>Cytophagales</taxon>
        <taxon>Hymenobacteraceae</taxon>
        <taxon>Hymenobacter</taxon>
    </lineage>
</organism>
<gene>
    <name evidence="3" type="ORF">D3Y59_05170</name>
</gene>
<accession>A0A3B7R5K8</accession>
<dbReference type="SUPFAM" id="SSF48452">
    <property type="entry name" value="TPR-like"/>
    <property type="match status" value="1"/>
</dbReference>
<dbReference type="KEGG" id="hyh:D3Y59_05170"/>
<dbReference type="InterPro" id="IPR019734">
    <property type="entry name" value="TPR_rpt"/>
</dbReference>
<dbReference type="SMART" id="SM00028">
    <property type="entry name" value="TPR"/>
    <property type="match status" value="2"/>
</dbReference>
<evidence type="ECO:0000256" key="2">
    <source>
        <dbReference type="SAM" id="SignalP"/>
    </source>
</evidence>
<dbReference type="OrthoDB" id="886120at2"/>
<dbReference type="RefSeq" id="WP_119444081.1">
    <property type="nucleotide sequence ID" value="NZ_CP032317.1"/>
</dbReference>
<name>A0A3B7R5K8_9BACT</name>
<evidence type="ECO:0000313" key="4">
    <source>
        <dbReference type="Proteomes" id="UP000262802"/>
    </source>
</evidence>
<feature type="signal peptide" evidence="2">
    <location>
        <begin position="1"/>
        <end position="20"/>
    </location>
</feature>
<keyword evidence="1" id="KW-0802">TPR repeat</keyword>
<feature type="chain" id="PRO_5017564540" evidence="2">
    <location>
        <begin position="21"/>
        <end position="258"/>
    </location>
</feature>
<protein>
    <submittedName>
        <fullName evidence="3">Tetratricopeptide repeat protein</fullName>
    </submittedName>
</protein>
<reference evidence="3 4" key="1">
    <citation type="submission" date="2018-09" db="EMBL/GenBank/DDBJ databases">
        <title>Hymenobacter medium sp. nov., isolated from R2A medium.</title>
        <authorList>
            <person name="Yingchao G."/>
        </authorList>
    </citation>
    <scope>NUCLEOTIDE SEQUENCE [LARGE SCALE GENOMIC DNA]</scope>
    <source>
        <strain evidence="4">sh-6</strain>
    </source>
</reference>
<dbReference type="PROSITE" id="PS50005">
    <property type="entry name" value="TPR"/>
    <property type="match status" value="1"/>
</dbReference>
<keyword evidence="4" id="KW-1185">Reference proteome</keyword>
<sequence>MRLAALLTGTLLSVSLAAAAQAPGTPEADLRAGRELLAAKNFDNAARRFEAASRSSPNNAEVQLLLGQCYTELGRYAEARTVLSKATALDAALKPRAEEYLALADTREKAALGARSKAETEAAAVRARAAAALKARAEAESAAKNAAFSAPVAAAPLVYGVYTCSFDNWDAASQRFTSVPKGAFELNANGTYRYLDGSASGRYTYNAQTRQLSWITGYFAEAGKPKTTFAPGDKVSQLNIEFGADKGSQRWSCGCNSK</sequence>
<dbReference type="Gene3D" id="1.25.40.10">
    <property type="entry name" value="Tetratricopeptide repeat domain"/>
    <property type="match status" value="1"/>
</dbReference>
<feature type="repeat" description="TPR" evidence="1">
    <location>
        <begin position="60"/>
        <end position="93"/>
    </location>
</feature>
<dbReference type="Proteomes" id="UP000262802">
    <property type="component" value="Chromosome"/>
</dbReference>
<evidence type="ECO:0000313" key="3">
    <source>
        <dbReference type="EMBL" id="AYA36499.1"/>
    </source>
</evidence>
<dbReference type="AlphaFoldDB" id="A0A3B7R5K8"/>